<dbReference type="OrthoDB" id="757063at2759"/>
<keyword evidence="2" id="KW-0805">Transcription regulation</keyword>
<evidence type="ECO:0000256" key="2">
    <source>
        <dbReference type="ARBA" id="ARBA00023015"/>
    </source>
</evidence>
<keyword evidence="3" id="KW-0804">Transcription</keyword>
<dbReference type="InParanoid" id="B9SQB7"/>
<feature type="region of interest" description="Leucine repeat II (LRII)" evidence="5">
    <location>
        <begin position="232"/>
        <end position="264"/>
    </location>
</feature>
<comment type="caution">
    <text evidence="5">Lacks conserved residue(s) required for the propagation of feature annotation.</text>
</comment>
<comment type="similarity">
    <text evidence="5">Belongs to the GRAS family.</text>
</comment>
<dbReference type="AlphaFoldDB" id="B9SQB7"/>
<keyword evidence="4" id="KW-0539">Nucleus</keyword>
<dbReference type="FunCoup" id="B9SQB7">
    <property type="interactions" value="256"/>
</dbReference>
<dbReference type="Proteomes" id="UP000008311">
    <property type="component" value="Unassembled WGS sequence"/>
</dbReference>
<organism evidence="7 8">
    <name type="scientific">Ricinus communis</name>
    <name type="common">Castor bean</name>
    <dbReference type="NCBI Taxonomy" id="3988"/>
    <lineage>
        <taxon>Eukaryota</taxon>
        <taxon>Viridiplantae</taxon>
        <taxon>Streptophyta</taxon>
        <taxon>Embryophyta</taxon>
        <taxon>Tracheophyta</taxon>
        <taxon>Spermatophyta</taxon>
        <taxon>Magnoliopsida</taxon>
        <taxon>eudicotyledons</taxon>
        <taxon>Gunneridae</taxon>
        <taxon>Pentapetalae</taxon>
        <taxon>rosids</taxon>
        <taxon>fabids</taxon>
        <taxon>Malpighiales</taxon>
        <taxon>Euphorbiaceae</taxon>
        <taxon>Acalyphoideae</taxon>
        <taxon>Acalypheae</taxon>
        <taxon>Ricinus</taxon>
    </lineage>
</organism>
<dbReference type="GO" id="GO:0043565">
    <property type="term" value="F:sequence-specific DNA binding"/>
    <property type="evidence" value="ECO:0000318"/>
    <property type="project" value="GO_Central"/>
</dbReference>
<reference evidence="8" key="1">
    <citation type="journal article" date="2010" name="Nat. Biotechnol.">
        <title>Draft genome sequence of the oilseed species Ricinus communis.</title>
        <authorList>
            <person name="Chan A.P."/>
            <person name="Crabtree J."/>
            <person name="Zhao Q."/>
            <person name="Lorenzi H."/>
            <person name="Orvis J."/>
            <person name="Puiu D."/>
            <person name="Melake-Berhan A."/>
            <person name="Jones K.M."/>
            <person name="Redman J."/>
            <person name="Chen G."/>
            <person name="Cahoon E.B."/>
            <person name="Gedil M."/>
            <person name="Stanke M."/>
            <person name="Haas B.J."/>
            <person name="Wortman J.R."/>
            <person name="Fraser-Liggett C.M."/>
            <person name="Ravel J."/>
            <person name="Rabinowicz P.D."/>
        </authorList>
    </citation>
    <scope>NUCLEOTIDE SEQUENCE [LARGE SCALE GENOMIC DNA]</scope>
    <source>
        <strain evidence="8">cv. Hale</strain>
    </source>
</reference>
<dbReference type="GO" id="GO:0006355">
    <property type="term" value="P:regulation of DNA-templated transcription"/>
    <property type="evidence" value="ECO:0000318"/>
    <property type="project" value="GO_Central"/>
</dbReference>
<evidence type="ECO:0000256" key="1">
    <source>
        <dbReference type="ARBA" id="ARBA00004123"/>
    </source>
</evidence>
<dbReference type="STRING" id="3988.B9SQB7"/>
<feature type="compositionally biased region" description="Low complexity" evidence="6">
    <location>
        <begin position="11"/>
        <end position="29"/>
    </location>
</feature>
<dbReference type="GO" id="GO:0005634">
    <property type="term" value="C:nucleus"/>
    <property type="evidence" value="ECO:0000318"/>
    <property type="project" value="GO_Central"/>
</dbReference>
<proteinExistence type="inferred from homology"/>
<feature type="region of interest" description="VHIID" evidence="5">
    <location>
        <begin position="157"/>
        <end position="222"/>
    </location>
</feature>
<evidence type="ECO:0000256" key="5">
    <source>
        <dbReference type="PROSITE-ProRule" id="PRU01191"/>
    </source>
</evidence>
<dbReference type="GO" id="GO:0090610">
    <property type="term" value="P:bundle sheath cell fate specification"/>
    <property type="evidence" value="ECO:0000318"/>
    <property type="project" value="GO_Central"/>
</dbReference>
<evidence type="ECO:0000313" key="7">
    <source>
        <dbReference type="EMBL" id="EEF34193.1"/>
    </source>
</evidence>
<feature type="region of interest" description="Disordered" evidence="6">
    <location>
        <begin position="1"/>
        <end position="54"/>
    </location>
</feature>
<feature type="short sequence motif" description="VHIID" evidence="5">
    <location>
        <begin position="188"/>
        <end position="192"/>
    </location>
</feature>
<accession>B9SQB7</accession>
<protein>
    <submittedName>
        <fullName evidence="7">DELLA protein RGA, putative</fullName>
    </submittedName>
</protein>
<evidence type="ECO:0000256" key="3">
    <source>
        <dbReference type="ARBA" id="ARBA00023163"/>
    </source>
</evidence>
<dbReference type="InterPro" id="IPR005202">
    <property type="entry name" value="TF_GRAS"/>
</dbReference>
<evidence type="ECO:0000313" key="8">
    <source>
        <dbReference type="Proteomes" id="UP000008311"/>
    </source>
</evidence>
<dbReference type="GO" id="GO:0048366">
    <property type="term" value="P:leaf development"/>
    <property type="evidence" value="ECO:0000318"/>
    <property type="project" value="GO_Central"/>
</dbReference>
<evidence type="ECO:0000256" key="4">
    <source>
        <dbReference type="ARBA" id="ARBA00023242"/>
    </source>
</evidence>
<feature type="region of interest" description="SAW" evidence="5">
    <location>
        <begin position="364"/>
        <end position="439"/>
    </location>
</feature>
<gene>
    <name evidence="7" type="ORF">RCOM_0980250</name>
</gene>
<comment type="subcellular location">
    <subcellularLocation>
        <location evidence="1">Nucleus</location>
    </subcellularLocation>
</comment>
<evidence type="ECO:0000256" key="6">
    <source>
        <dbReference type="SAM" id="MobiDB-lite"/>
    </source>
</evidence>
<dbReference type="GO" id="GO:0003700">
    <property type="term" value="F:DNA-binding transcription factor activity"/>
    <property type="evidence" value="ECO:0000318"/>
    <property type="project" value="GO_Central"/>
</dbReference>
<dbReference type="Pfam" id="PF03514">
    <property type="entry name" value="GRAS"/>
    <property type="match status" value="1"/>
</dbReference>
<feature type="short sequence motif" description="LxCxE motif" evidence="5">
    <location>
        <begin position="82"/>
        <end position="86"/>
    </location>
</feature>
<name>B9SQB7_RICCO</name>
<keyword evidence="8" id="KW-1185">Reference proteome</keyword>
<dbReference type="PROSITE" id="PS50985">
    <property type="entry name" value="GRAS"/>
    <property type="match status" value="1"/>
</dbReference>
<dbReference type="OMA" id="HPVEGKI"/>
<dbReference type="EMBL" id="EQ974081">
    <property type="protein sequence ID" value="EEF34193.1"/>
    <property type="molecule type" value="Genomic_DNA"/>
</dbReference>
<dbReference type="PANTHER" id="PTHR31636">
    <property type="entry name" value="OSJNBA0084A10.13 PROTEIN-RELATED"/>
    <property type="match status" value="1"/>
</dbReference>
<dbReference type="eggNOG" id="ENOG502R062">
    <property type="taxonomic scope" value="Eukaryota"/>
</dbReference>
<sequence length="442" mass="48239">MFQSLVPQSPPINSNSNSNSNPNNSTSSSMKTAKRTARETIAAGDDPSAKRPNLDDTAAAIKEGEEEEEEDSTGLRLLGLLLQCAECVAMDNLDEAADLLPEISELSSPFGSSFERVGSYFAHALQARVVSSCLGTYSPLTSKSLTLTQSQKIFNAFQSYNSISPLIKFSHFTANQAIFQALDGEDRVHVIDFDIMQGLQWPGLFHILASRSKKIRSMRITGFGSSSELLESTGRRLADFASSLGLPFEFHPLEGKIGSVSDISQLGIRPREAVVVHWMHHCLYDITGSDLGTLRLLTLLRPKLITTAEQDLSHAGSFLGRFVEALHYYSALFDALGDGLGIDSVERHTVEQQLFGCEIRNIVAVGGPKRTGEVKVERWGNELRRAGFQPVSLGGNPAAQASLLLGMFPWKGYTLVEEENGCLKLGWKDLSLLTASAWKPSD</sequence>